<dbReference type="PANTHER" id="PTHR30290">
    <property type="entry name" value="PERIPLASMIC BINDING COMPONENT OF ABC TRANSPORTER"/>
    <property type="match status" value="1"/>
</dbReference>
<dbReference type="RefSeq" id="WP_302078518.1">
    <property type="nucleotide sequence ID" value="NZ_JAUKWQ010000007.1"/>
</dbReference>
<comment type="subcellular location">
    <subcellularLocation>
        <location evidence="1">Periplasm</location>
    </subcellularLocation>
</comment>
<gene>
    <name evidence="5" type="ORF">Q2T52_19575</name>
</gene>
<dbReference type="PANTHER" id="PTHR30290:SF65">
    <property type="entry name" value="MONOACYL PHOSPHATIDYLINOSITOL TETRAMANNOSIDE-BINDING PROTEIN LPQW-RELATED"/>
    <property type="match status" value="1"/>
</dbReference>
<keyword evidence="6" id="KW-1185">Reference proteome</keyword>
<proteinExistence type="inferred from homology"/>
<evidence type="ECO:0000259" key="4">
    <source>
        <dbReference type="Pfam" id="PF00496"/>
    </source>
</evidence>
<evidence type="ECO:0000313" key="6">
    <source>
        <dbReference type="Proteomes" id="UP001169006"/>
    </source>
</evidence>
<dbReference type="Gene3D" id="3.10.105.10">
    <property type="entry name" value="Dipeptide-binding Protein, Domain 3"/>
    <property type="match status" value="1"/>
</dbReference>
<name>A0ABT8T0X9_9HYPH</name>
<evidence type="ECO:0000313" key="5">
    <source>
        <dbReference type="EMBL" id="MDO1584292.1"/>
    </source>
</evidence>
<dbReference type="InterPro" id="IPR039424">
    <property type="entry name" value="SBP_5"/>
</dbReference>
<feature type="region of interest" description="Disordered" evidence="3">
    <location>
        <begin position="297"/>
        <end position="318"/>
    </location>
</feature>
<evidence type="ECO:0000256" key="1">
    <source>
        <dbReference type="ARBA" id="ARBA00004418"/>
    </source>
</evidence>
<organism evidence="5 6">
    <name type="scientific">Rhizobium oryzicola</name>
    <dbReference type="NCBI Taxonomy" id="1232668"/>
    <lineage>
        <taxon>Bacteria</taxon>
        <taxon>Pseudomonadati</taxon>
        <taxon>Pseudomonadota</taxon>
        <taxon>Alphaproteobacteria</taxon>
        <taxon>Hyphomicrobiales</taxon>
        <taxon>Rhizobiaceae</taxon>
        <taxon>Rhizobium/Agrobacterium group</taxon>
        <taxon>Rhizobium</taxon>
    </lineage>
</organism>
<comment type="caution">
    <text evidence="5">The sequence shown here is derived from an EMBL/GenBank/DDBJ whole genome shotgun (WGS) entry which is preliminary data.</text>
</comment>
<dbReference type="PIRSF" id="PIRSF002741">
    <property type="entry name" value="MppA"/>
    <property type="match status" value="1"/>
</dbReference>
<evidence type="ECO:0000256" key="3">
    <source>
        <dbReference type="SAM" id="MobiDB-lite"/>
    </source>
</evidence>
<dbReference type="SUPFAM" id="SSF53850">
    <property type="entry name" value="Periplasmic binding protein-like II"/>
    <property type="match status" value="1"/>
</dbReference>
<feature type="domain" description="Solute-binding protein family 5" evidence="4">
    <location>
        <begin position="90"/>
        <end position="474"/>
    </location>
</feature>
<comment type="similarity">
    <text evidence="2">Belongs to the bacterial solute-binding protein 5 family.</text>
</comment>
<dbReference type="EMBL" id="JAUKWQ010000007">
    <property type="protein sequence ID" value="MDO1584292.1"/>
    <property type="molecule type" value="Genomic_DNA"/>
</dbReference>
<reference evidence="5" key="1">
    <citation type="journal article" date="2015" name="Int. J. Syst. Evol. Microbiol.">
        <title>Rhizobium oryzicola sp. nov., potential plant-growth-promoting endophytic bacteria isolated from rice roots.</title>
        <authorList>
            <person name="Zhang X.X."/>
            <person name="Gao J.S."/>
            <person name="Cao Y.H."/>
            <person name="Sheirdil R.A."/>
            <person name="Wang X.C."/>
            <person name="Zhang L."/>
        </authorList>
    </citation>
    <scope>NUCLEOTIDE SEQUENCE</scope>
    <source>
        <strain evidence="5">05753</strain>
    </source>
</reference>
<dbReference type="InterPro" id="IPR030678">
    <property type="entry name" value="Peptide/Ni-bd"/>
</dbReference>
<sequence length="570" mass="60227">MSGIKSLLTAGVTTIILATGGTAAHAGRGSDGEAKILFWQAVSTMNPYLSGGSKEVYAASMVLEPLAGFDPDGKMFPRLAAGIPSLENGGIAADRTSITWKLKPDLKWSDGTAVTAEDVAFTFAYCTAPGGGCAQKAKFEGVKAVEAVDPLTVKISFSKPMSYPYAPFVGALSPVIQKAQFKDCLGEKAAQCTAANFNPIGTGAFVVKDFKANDVVTFAANPNYRIADKPAFSTIVLKGGGDAAAAARAVLETGEFDFAWNTVVEPEVLDAMLKKGKGTISTAFSTTVERIHLNPFGADPALGQKRSTKDAGPHPALSDPAVRKALSLAIDRDILVEAGYGAGGKATCNVIPAPANLASSGVDWCLKQDIAAANKLLDDAGWKKGSDGVRAKGGVKLSFLFQTSTNSVRQGSQALIKDWWNKIGVTTELRNVPASVYFGGDPASPDTYKKFYADIEMYASGFETTDPANFLADFKCDRIPSPVDGWQGGNVGRICDPAYDALIDKLSDASEPQARSEIIKTLNDLLVNGGYVLPLVNRGEPSAISNTLKDALVNPWDSQLWNVADWSRKK</sequence>
<evidence type="ECO:0000256" key="2">
    <source>
        <dbReference type="ARBA" id="ARBA00005695"/>
    </source>
</evidence>
<dbReference type="InterPro" id="IPR000914">
    <property type="entry name" value="SBP_5_dom"/>
</dbReference>
<accession>A0ABT8T0X9</accession>
<dbReference type="Proteomes" id="UP001169006">
    <property type="component" value="Unassembled WGS sequence"/>
</dbReference>
<dbReference type="Gene3D" id="3.40.190.10">
    <property type="entry name" value="Periplasmic binding protein-like II"/>
    <property type="match status" value="1"/>
</dbReference>
<protein>
    <submittedName>
        <fullName evidence="5">Peptide ABC transporter substrate-binding protein</fullName>
    </submittedName>
</protein>
<dbReference type="Pfam" id="PF00496">
    <property type="entry name" value="SBP_bac_5"/>
    <property type="match status" value="1"/>
</dbReference>
<reference evidence="5" key="2">
    <citation type="submission" date="2023-07" db="EMBL/GenBank/DDBJ databases">
        <authorList>
            <person name="Sun H."/>
        </authorList>
    </citation>
    <scope>NUCLEOTIDE SEQUENCE</scope>
    <source>
        <strain evidence="5">05753</strain>
    </source>
</reference>
<dbReference type="CDD" id="cd08513">
    <property type="entry name" value="PBP2_thermophilic_Hb8_like"/>
    <property type="match status" value="1"/>
</dbReference>